<name>A0ABN0GKS1_BAREL</name>
<reference evidence="1 2" key="1">
    <citation type="submission" date="2012-03" db="EMBL/GenBank/DDBJ databases">
        <title>The Genome Sequence of Bartonella elizabethae Re6043vi.</title>
        <authorList>
            <consortium name="The Broad Institute Genome Sequencing Platform"/>
            <consortium name="The Broad Institute Genome Sequencing Center for Infectious Disease"/>
            <person name="Feldgarden M."/>
            <person name="Kirby J."/>
            <person name="Kosoy M."/>
            <person name="Birtles R."/>
            <person name="Probert W.S."/>
            <person name="Chiaraviglio L."/>
            <person name="Young S.K."/>
            <person name="Zeng Q."/>
            <person name="Gargeya S."/>
            <person name="Fitzgerald M."/>
            <person name="Haas B."/>
            <person name="Abouelleil A."/>
            <person name="Alvarado L."/>
            <person name="Arachchi H.M."/>
            <person name="Berlin A."/>
            <person name="Chapman S.B."/>
            <person name="Gearin G."/>
            <person name="Goldberg J."/>
            <person name="Griggs A."/>
            <person name="Gujja S."/>
            <person name="Hansen M."/>
            <person name="Heiman D."/>
            <person name="Howarth C."/>
            <person name="Larimer J."/>
            <person name="Lui A."/>
            <person name="MacDonald P.J.P."/>
            <person name="McCowen C."/>
            <person name="Montmayeur A."/>
            <person name="Murphy C."/>
            <person name="Neiman D."/>
            <person name="Pearson M."/>
            <person name="Priest M."/>
            <person name="Roberts A."/>
            <person name="Saif S."/>
            <person name="Shea T."/>
            <person name="Sisk P."/>
            <person name="Stolte C."/>
            <person name="Sykes S."/>
            <person name="Wortman J."/>
            <person name="Nusbaum C."/>
            <person name="Birren B."/>
        </authorList>
    </citation>
    <scope>NUCLEOTIDE SEQUENCE [LARGE SCALE GENOMIC DNA]</scope>
    <source>
        <strain evidence="1 2">Re6043vi</strain>
    </source>
</reference>
<accession>A0ABN0GKS1</accession>
<sequence>MEKKYELTDETIEVDGHTLHRIRALKDFGDLKTGDLGGF</sequence>
<evidence type="ECO:0000313" key="1">
    <source>
        <dbReference type="EMBL" id="EJF84065.1"/>
    </source>
</evidence>
<comment type="caution">
    <text evidence="1">The sequence shown here is derived from an EMBL/GenBank/DDBJ whole genome shotgun (WGS) entry which is preliminary data.</text>
</comment>
<dbReference type="EMBL" id="AILW01000003">
    <property type="protein sequence ID" value="EJF84065.1"/>
    <property type="molecule type" value="Genomic_DNA"/>
</dbReference>
<evidence type="ECO:0000313" key="2">
    <source>
        <dbReference type="Proteomes" id="UP000008942"/>
    </source>
</evidence>
<organism evidence="1 2">
    <name type="scientific">Bartonella elizabethae Re6043vi</name>
    <dbReference type="NCBI Taxonomy" id="1094554"/>
    <lineage>
        <taxon>Bacteria</taxon>
        <taxon>Pseudomonadati</taxon>
        <taxon>Pseudomonadota</taxon>
        <taxon>Alphaproteobacteria</taxon>
        <taxon>Hyphomicrobiales</taxon>
        <taxon>Bartonellaceae</taxon>
        <taxon>Bartonella</taxon>
    </lineage>
</organism>
<keyword evidence="2" id="KW-1185">Reference proteome</keyword>
<protein>
    <submittedName>
        <fullName evidence="1">Uncharacterized protein</fullName>
    </submittedName>
</protein>
<proteinExistence type="predicted"/>
<gene>
    <name evidence="1" type="ORF">MCU_00733</name>
</gene>
<dbReference type="Proteomes" id="UP000008942">
    <property type="component" value="Unassembled WGS sequence"/>
</dbReference>